<dbReference type="EMBL" id="CM031816">
    <property type="protein sequence ID" value="KAG6645965.1"/>
    <property type="molecule type" value="Genomic_DNA"/>
</dbReference>
<feature type="signal peptide" evidence="2">
    <location>
        <begin position="1"/>
        <end position="23"/>
    </location>
</feature>
<protein>
    <recommendedName>
        <fullName evidence="3">Pectinesterase inhibitor domain-containing protein</fullName>
    </recommendedName>
</protein>
<dbReference type="CDD" id="cd15801">
    <property type="entry name" value="PMEI-like_1"/>
    <property type="match status" value="1"/>
</dbReference>
<dbReference type="Proteomes" id="UP000811609">
    <property type="component" value="Chromosome 8"/>
</dbReference>
<evidence type="ECO:0000256" key="1">
    <source>
        <dbReference type="ARBA" id="ARBA00038471"/>
    </source>
</evidence>
<dbReference type="GO" id="GO:0004857">
    <property type="term" value="F:enzyme inhibitor activity"/>
    <property type="evidence" value="ECO:0007669"/>
    <property type="project" value="InterPro"/>
</dbReference>
<comment type="caution">
    <text evidence="4">The sequence shown here is derived from an EMBL/GenBank/DDBJ whole genome shotgun (WGS) entry which is preliminary data.</text>
</comment>
<keyword evidence="5" id="KW-1185">Reference proteome</keyword>
<sequence length="214" mass="23481">MAAMHPSLGLLLIMLQLAYENHTKSPRSHRRCQLLRTCLTGQFATIHQKSSRRLAGLHLKTFQCLRAQKADLIISACDRTLYKDLCTKTLQSDSESRGATDIGVLAKVALQQTSSLAKQIQGQLSKQKDKSAAFKDCNENYQDASERLQDSLTSLKSKKYSDVLTWVSAAMSDSDSCENGLKEMGKASPILSLSATFSQLCSIVLAITNKLAGH</sequence>
<dbReference type="AlphaFoldDB" id="A0A8T1PS96"/>
<reference evidence="4" key="1">
    <citation type="submission" date="2020-12" db="EMBL/GenBank/DDBJ databases">
        <title>WGS assembly of Carya illinoinensis cv. Pawnee.</title>
        <authorList>
            <person name="Platts A."/>
            <person name="Shu S."/>
            <person name="Wright S."/>
            <person name="Barry K."/>
            <person name="Edger P."/>
            <person name="Pires J.C."/>
            <person name="Schmutz J."/>
        </authorList>
    </citation>
    <scope>NUCLEOTIDE SEQUENCE</scope>
    <source>
        <tissue evidence="4">Leaf</tissue>
    </source>
</reference>
<feature type="chain" id="PRO_5035759240" description="Pectinesterase inhibitor domain-containing protein" evidence="2">
    <location>
        <begin position="24"/>
        <end position="214"/>
    </location>
</feature>
<gene>
    <name evidence="4" type="ORF">CIPAW_08G159700</name>
</gene>
<evidence type="ECO:0000256" key="2">
    <source>
        <dbReference type="SAM" id="SignalP"/>
    </source>
</evidence>
<dbReference type="Pfam" id="PF04043">
    <property type="entry name" value="PMEI"/>
    <property type="match status" value="1"/>
</dbReference>
<dbReference type="PANTHER" id="PTHR31080:SF296">
    <property type="entry name" value="OS05G0360900 PROTEIN"/>
    <property type="match status" value="1"/>
</dbReference>
<keyword evidence="2" id="KW-0732">Signal</keyword>
<dbReference type="PANTHER" id="PTHR31080">
    <property type="entry name" value="PECTINESTERASE INHIBITOR-LIKE"/>
    <property type="match status" value="1"/>
</dbReference>
<accession>A0A8T1PS96</accession>
<evidence type="ECO:0000313" key="4">
    <source>
        <dbReference type="EMBL" id="KAG6645965.1"/>
    </source>
</evidence>
<dbReference type="SMART" id="SM00856">
    <property type="entry name" value="PMEI"/>
    <property type="match status" value="1"/>
</dbReference>
<proteinExistence type="inferred from homology"/>
<evidence type="ECO:0000313" key="5">
    <source>
        <dbReference type="Proteomes" id="UP000811609"/>
    </source>
</evidence>
<comment type="similarity">
    <text evidence="1">Belongs to the PMEI family.</text>
</comment>
<name>A0A8T1PS96_CARIL</name>
<organism evidence="4 5">
    <name type="scientific">Carya illinoinensis</name>
    <name type="common">Pecan</name>
    <dbReference type="NCBI Taxonomy" id="32201"/>
    <lineage>
        <taxon>Eukaryota</taxon>
        <taxon>Viridiplantae</taxon>
        <taxon>Streptophyta</taxon>
        <taxon>Embryophyta</taxon>
        <taxon>Tracheophyta</taxon>
        <taxon>Spermatophyta</taxon>
        <taxon>Magnoliopsida</taxon>
        <taxon>eudicotyledons</taxon>
        <taxon>Gunneridae</taxon>
        <taxon>Pentapetalae</taxon>
        <taxon>rosids</taxon>
        <taxon>fabids</taxon>
        <taxon>Fagales</taxon>
        <taxon>Juglandaceae</taxon>
        <taxon>Carya</taxon>
    </lineage>
</organism>
<dbReference type="InterPro" id="IPR006501">
    <property type="entry name" value="Pectinesterase_inhib_dom"/>
</dbReference>
<feature type="domain" description="Pectinesterase inhibitor" evidence="3">
    <location>
        <begin position="68"/>
        <end position="207"/>
    </location>
</feature>
<dbReference type="NCBIfam" id="TIGR01614">
    <property type="entry name" value="PME_inhib"/>
    <property type="match status" value="1"/>
</dbReference>
<evidence type="ECO:0000259" key="3">
    <source>
        <dbReference type="SMART" id="SM00856"/>
    </source>
</evidence>
<dbReference type="InterPro" id="IPR051955">
    <property type="entry name" value="PME_Inhibitor"/>
</dbReference>